<comment type="caution">
    <text evidence="2">The sequence shown here is derived from an EMBL/GenBank/DDBJ whole genome shotgun (WGS) entry which is preliminary data.</text>
</comment>
<evidence type="ECO:0000256" key="1">
    <source>
        <dbReference type="SAM" id="MobiDB-lite"/>
    </source>
</evidence>
<feature type="region of interest" description="Disordered" evidence="1">
    <location>
        <begin position="36"/>
        <end position="57"/>
    </location>
</feature>
<reference evidence="2" key="1">
    <citation type="journal article" date="2023" name="Science">
        <title>Genome structures resolve the early diversification of teleost fishes.</title>
        <authorList>
            <person name="Parey E."/>
            <person name="Louis A."/>
            <person name="Montfort J."/>
            <person name="Bouchez O."/>
            <person name="Roques C."/>
            <person name="Iampietro C."/>
            <person name="Lluch J."/>
            <person name="Castinel A."/>
            <person name="Donnadieu C."/>
            <person name="Desvignes T."/>
            <person name="Floi Bucao C."/>
            <person name="Jouanno E."/>
            <person name="Wen M."/>
            <person name="Mejri S."/>
            <person name="Dirks R."/>
            <person name="Jansen H."/>
            <person name="Henkel C."/>
            <person name="Chen W.J."/>
            <person name="Zahm M."/>
            <person name="Cabau C."/>
            <person name="Klopp C."/>
            <person name="Thompson A.W."/>
            <person name="Robinson-Rechavi M."/>
            <person name="Braasch I."/>
            <person name="Lecointre G."/>
            <person name="Bobe J."/>
            <person name="Postlethwait J.H."/>
            <person name="Berthelot C."/>
            <person name="Roest Crollius H."/>
            <person name="Guiguen Y."/>
        </authorList>
    </citation>
    <scope>NUCLEOTIDE SEQUENCE</scope>
    <source>
        <strain evidence="2">WJC10195</strain>
    </source>
</reference>
<dbReference type="Proteomes" id="UP001152622">
    <property type="component" value="Chromosome 18"/>
</dbReference>
<organism evidence="2 3">
    <name type="scientific">Synaphobranchus kaupii</name>
    <name type="common">Kaup's arrowtooth eel</name>
    <dbReference type="NCBI Taxonomy" id="118154"/>
    <lineage>
        <taxon>Eukaryota</taxon>
        <taxon>Metazoa</taxon>
        <taxon>Chordata</taxon>
        <taxon>Craniata</taxon>
        <taxon>Vertebrata</taxon>
        <taxon>Euteleostomi</taxon>
        <taxon>Actinopterygii</taxon>
        <taxon>Neopterygii</taxon>
        <taxon>Teleostei</taxon>
        <taxon>Anguilliformes</taxon>
        <taxon>Synaphobranchidae</taxon>
        <taxon>Synaphobranchus</taxon>
    </lineage>
</organism>
<evidence type="ECO:0000313" key="3">
    <source>
        <dbReference type="Proteomes" id="UP001152622"/>
    </source>
</evidence>
<keyword evidence="3" id="KW-1185">Reference proteome</keyword>
<protein>
    <submittedName>
        <fullName evidence="2">Uncharacterized protein</fullName>
    </submittedName>
</protein>
<evidence type="ECO:0000313" key="2">
    <source>
        <dbReference type="EMBL" id="KAJ8337880.1"/>
    </source>
</evidence>
<gene>
    <name evidence="2" type="ORF">SKAU_G00368460</name>
</gene>
<name>A0A9Q1EFL5_SYNKA</name>
<proteinExistence type="predicted"/>
<dbReference type="AlphaFoldDB" id="A0A9Q1EFL5"/>
<dbReference type="EMBL" id="JAINUF010000018">
    <property type="protein sequence ID" value="KAJ8337880.1"/>
    <property type="molecule type" value="Genomic_DNA"/>
</dbReference>
<sequence length="92" mass="9865">MPRRVIFARQFHAPASENLTELKMCSELIMTAAQDSRRRATQLPGQLLRPGSAARPPRSTVCGSYLIGRQATAAEPSGQILAESSGAYLGPP</sequence>
<accession>A0A9Q1EFL5</accession>